<reference evidence="1" key="1">
    <citation type="submission" date="2022-05" db="EMBL/GenBank/DDBJ databases">
        <title>Draft genome sequences of Clostridium perfringens strains isolated from Peru.</title>
        <authorList>
            <person name="Hurtado R."/>
            <person name="Lima L."/>
            <person name="Sousa T."/>
            <person name="Jaiswal A.K."/>
            <person name="Tiwari S."/>
            <person name="Maturrano L."/>
            <person name="Brenig B."/>
            <person name="Azevedo V."/>
        </authorList>
    </citation>
    <scope>NUCLEOTIDE SEQUENCE</scope>
    <source>
        <strain evidence="1">CP4</strain>
    </source>
</reference>
<dbReference type="RefSeq" id="WP_272471451.1">
    <property type="nucleotide sequence ID" value="NZ_JAMWMK010000017.1"/>
</dbReference>
<dbReference type="Pfam" id="PF04630">
    <property type="entry name" value="Phage_TTP_1"/>
    <property type="match status" value="1"/>
</dbReference>
<organism evidence="1 2">
    <name type="scientific">Enterococcus faecium</name>
    <name type="common">Streptococcus faecium</name>
    <dbReference type="NCBI Taxonomy" id="1352"/>
    <lineage>
        <taxon>Bacteria</taxon>
        <taxon>Bacillati</taxon>
        <taxon>Bacillota</taxon>
        <taxon>Bacilli</taxon>
        <taxon>Lactobacillales</taxon>
        <taxon>Enterococcaceae</taxon>
        <taxon>Enterococcus</taxon>
    </lineage>
</organism>
<evidence type="ECO:0000313" key="2">
    <source>
        <dbReference type="Proteomes" id="UP001141166"/>
    </source>
</evidence>
<dbReference type="EMBL" id="JAMWMK010000017">
    <property type="protein sequence ID" value="MDC4248468.1"/>
    <property type="molecule type" value="Genomic_DNA"/>
</dbReference>
<accession>A0A9X3XX10</accession>
<comment type="caution">
    <text evidence="1">The sequence shown here is derived from an EMBL/GenBank/DDBJ whole genome shotgun (WGS) entry which is preliminary data.</text>
</comment>
<dbReference type="Proteomes" id="UP001141166">
    <property type="component" value="Unassembled WGS sequence"/>
</dbReference>
<dbReference type="NCBIfam" id="TIGR01603">
    <property type="entry name" value="maj_tail_phi13"/>
    <property type="match status" value="1"/>
</dbReference>
<dbReference type="InterPro" id="IPR006490">
    <property type="entry name" value="Maj_tail_phi13"/>
</dbReference>
<dbReference type="InterPro" id="IPR006724">
    <property type="entry name" value="Phage_TTP"/>
</dbReference>
<proteinExistence type="predicted"/>
<sequence length="195" mass="21120">MSFVGFKRLTIGVFDENGKIPEKNQFVIEGKQDKGATVSAEITGLAKESTKVHGSDIAYYVSQKGTGDVSINFGLLDLPEDVNDKILGYKVNEQKISFMGEDTEPPYCAVLLESSDLSGETALLAAFKGKFSRESMKLNTLTNEAFEPEAEEYVFSAIANDVEGEAEGQTVGKYIGSNQEAIKVLKALVFPAGEQ</sequence>
<dbReference type="AlphaFoldDB" id="A0A9X3XX10"/>
<evidence type="ECO:0000313" key="1">
    <source>
        <dbReference type="EMBL" id="MDC4248468.1"/>
    </source>
</evidence>
<gene>
    <name evidence="1" type="ORF">M3X98_10490</name>
</gene>
<name>A0A9X3XX10_ENTFC</name>
<protein>
    <submittedName>
        <fullName evidence="1">Phage tail protein</fullName>
    </submittedName>
</protein>